<dbReference type="AlphaFoldDB" id="A0A5C4LW42"/>
<dbReference type="EMBL" id="VDFR01000282">
    <property type="protein sequence ID" value="TNC22171.1"/>
    <property type="molecule type" value="Genomic_DNA"/>
</dbReference>
<gene>
    <name evidence="1" type="ORF">FHE65_35830</name>
</gene>
<accession>A0A5C4LW42</accession>
<evidence type="ECO:0000313" key="1">
    <source>
        <dbReference type="EMBL" id="TNC22171.1"/>
    </source>
</evidence>
<sequence length="101" mass="11860">MQFVVEHGTPLMQGYAPKRLTDHGDERLLQGALYERPLLSPRHAQPLPQQPCYWTKLQHKLPEQALRHEPPRLYEQHVWLLRCKWPCGVGLVVTVYRAEAR</sequence>
<protein>
    <submittedName>
        <fullName evidence="1">Uncharacterized protein</fullName>
    </submittedName>
</protein>
<proteinExistence type="predicted"/>
<dbReference type="RefSeq" id="WP_139107493.1">
    <property type="nucleotide sequence ID" value="NZ_VDFR01000282.1"/>
</dbReference>
<comment type="caution">
    <text evidence="1">The sequence shown here is derived from an EMBL/GenBank/DDBJ whole genome shotgun (WGS) entry which is preliminary data.</text>
</comment>
<organism evidence="1 2">
    <name type="scientific">Mumia zhuanghuii</name>
    <dbReference type="NCBI Taxonomy" id="2585211"/>
    <lineage>
        <taxon>Bacteria</taxon>
        <taxon>Bacillati</taxon>
        <taxon>Actinomycetota</taxon>
        <taxon>Actinomycetes</taxon>
        <taxon>Propionibacteriales</taxon>
        <taxon>Nocardioidaceae</taxon>
        <taxon>Mumia</taxon>
    </lineage>
</organism>
<evidence type="ECO:0000313" key="2">
    <source>
        <dbReference type="Proteomes" id="UP000306740"/>
    </source>
</evidence>
<name>A0A5C4LW42_9ACTN</name>
<reference evidence="1 2" key="1">
    <citation type="submission" date="2019-05" db="EMBL/GenBank/DDBJ databases">
        <title>Mumia sp. nov., isolated from the intestinal contents of plateau pika (Ochotona curzoniae) in the Qinghai-Tibet plateau of China.</title>
        <authorList>
            <person name="Tian Z."/>
        </authorList>
    </citation>
    <scope>NUCLEOTIDE SEQUENCE [LARGE SCALE GENOMIC DNA]</scope>
    <source>
        <strain evidence="2">527</strain>
    </source>
</reference>
<dbReference type="Proteomes" id="UP000306740">
    <property type="component" value="Unassembled WGS sequence"/>
</dbReference>